<evidence type="ECO:0000313" key="2">
    <source>
        <dbReference type="EMBL" id="MCS5737051.1"/>
    </source>
</evidence>
<evidence type="ECO:0000256" key="1">
    <source>
        <dbReference type="SAM" id="MobiDB-lite"/>
    </source>
</evidence>
<proteinExistence type="predicted"/>
<accession>A0ABT2HB13</accession>
<protein>
    <submittedName>
        <fullName evidence="2">Uncharacterized protein</fullName>
    </submittedName>
</protein>
<name>A0ABT2HB13_9MICO</name>
<feature type="non-terminal residue" evidence="2">
    <location>
        <position position="228"/>
    </location>
</feature>
<dbReference type="Proteomes" id="UP001165586">
    <property type="component" value="Unassembled WGS sequence"/>
</dbReference>
<feature type="region of interest" description="Disordered" evidence="1">
    <location>
        <begin position="200"/>
        <end position="228"/>
    </location>
</feature>
<gene>
    <name evidence="2" type="ORF">N1032_25315</name>
</gene>
<dbReference type="RefSeq" id="WP_259543348.1">
    <property type="nucleotide sequence ID" value="NZ_JANLCJ010000371.1"/>
</dbReference>
<comment type="caution">
    <text evidence="2">The sequence shown here is derived from an EMBL/GenBank/DDBJ whole genome shotgun (WGS) entry which is preliminary data.</text>
</comment>
<sequence length="228" mass="23679">MNTITEARNVGGWGAVGDLLHPSRQLSKAAVDKVRASKLRPEYFSMVNGATDENVDKLIDLALTHQQREDDLAGKKIGLGSQIGAGAVSMASDPTNLALMVQPEIGVPAFLEKMGGGSLLKWGLKSAYKVGTNATYDATVGTLGMGAHTAITGGDFNAGEAAVSSVIIGAGFRGAGKVLGYGGKFVRNPEATINEVSRTVRNKPETVETGDVSQNVVEQPEVATPAPE</sequence>
<organism evidence="2 3">
    <name type="scientific">Herbiconiux daphne</name>
    <dbReference type="NCBI Taxonomy" id="2970914"/>
    <lineage>
        <taxon>Bacteria</taxon>
        <taxon>Bacillati</taxon>
        <taxon>Actinomycetota</taxon>
        <taxon>Actinomycetes</taxon>
        <taxon>Micrococcales</taxon>
        <taxon>Microbacteriaceae</taxon>
        <taxon>Herbiconiux</taxon>
    </lineage>
</organism>
<dbReference type="EMBL" id="JANLCJ010000371">
    <property type="protein sequence ID" value="MCS5737051.1"/>
    <property type="molecule type" value="Genomic_DNA"/>
</dbReference>
<reference evidence="2" key="1">
    <citation type="submission" date="2022-08" db="EMBL/GenBank/DDBJ databases">
        <authorList>
            <person name="Deng Y."/>
            <person name="Han X.-F."/>
            <person name="Zhang Y.-Q."/>
        </authorList>
    </citation>
    <scope>NUCLEOTIDE SEQUENCE</scope>
    <source>
        <strain evidence="2">CPCC 203386</strain>
    </source>
</reference>
<keyword evidence="3" id="KW-1185">Reference proteome</keyword>
<evidence type="ECO:0000313" key="3">
    <source>
        <dbReference type="Proteomes" id="UP001165586"/>
    </source>
</evidence>